<evidence type="ECO:0000256" key="1">
    <source>
        <dbReference type="ARBA" id="ARBA00004651"/>
    </source>
</evidence>
<keyword evidence="4 10" id="KW-0808">Transferase</keyword>
<comment type="subcellular location">
    <subcellularLocation>
        <location evidence="1">Cell membrane</location>
        <topology evidence="1">Multi-pass membrane protein</topology>
    </subcellularLocation>
</comment>
<feature type="domain" description="Glycosyltransferase RgtA/B/C/D-like" evidence="9">
    <location>
        <begin position="47"/>
        <end position="138"/>
    </location>
</feature>
<feature type="transmembrane region" description="Helical" evidence="8">
    <location>
        <begin position="250"/>
        <end position="271"/>
    </location>
</feature>
<dbReference type="Proteomes" id="UP000516013">
    <property type="component" value="Chromosome"/>
</dbReference>
<gene>
    <name evidence="10" type="ORF">IAR63_09410</name>
</gene>
<evidence type="ECO:0000256" key="5">
    <source>
        <dbReference type="ARBA" id="ARBA00022692"/>
    </source>
</evidence>
<feature type="transmembrane region" description="Helical" evidence="8">
    <location>
        <begin position="101"/>
        <end position="119"/>
    </location>
</feature>
<evidence type="ECO:0000313" key="10">
    <source>
        <dbReference type="EMBL" id="QNP28170.1"/>
    </source>
</evidence>
<keyword evidence="6 8" id="KW-1133">Transmembrane helix</keyword>
<evidence type="ECO:0000256" key="8">
    <source>
        <dbReference type="SAM" id="Phobius"/>
    </source>
</evidence>
<dbReference type="EMBL" id="CP060822">
    <property type="protein sequence ID" value="QNP28170.1"/>
    <property type="molecule type" value="Genomic_DNA"/>
</dbReference>
<evidence type="ECO:0000256" key="6">
    <source>
        <dbReference type="ARBA" id="ARBA00022989"/>
    </source>
</evidence>
<keyword evidence="7 8" id="KW-0472">Membrane</keyword>
<dbReference type="PANTHER" id="PTHR33908:SF11">
    <property type="entry name" value="MEMBRANE PROTEIN"/>
    <property type="match status" value="1"/>
</dbReference>
<dbReference type="GO" id="GO:0009103">
    <property type="term" value="P:lipopolysaccharide biosynthetic process"/>
    <property type="evidence" value="ECO:0007669"/>
    <property type="project" value="UniProtKB-ARBA"/>
</dbReference>
<dbReference type="PANTHER" id="PTHR33908">
    <property type="entry name" value="MANNOSYLTRANSFERASE YKCB-RELATED"/>
    <property type="match status" value="1"/>
</dbReference>
<dbReference type="RefSeq" id="WP_187705087.1">
    <property type="nucleotide sequence ID" value="NZ_CP060822.1"/>
</dbReference>
<protein>
    <submittedName>
        <fullName evidence="10">Glycosyltransferase family 39 protein</fullName>
    </submittedName>
</protein>
<evidence type="ECO:0000256" key="3">
    <source>
        <dbReference type="ARBA" id="ARBA00022676"/>
    </source>
</evidence>
<dbReference type="GO" id="GO:0005886">
    <property type="term" value="C:plasma membrane"/>
    <property type="evidence" value="ECO:0007669"/>
    <property type="project" value="UniProtKB-SubCell"/>
</dbReference>
<keyword evidence="2" id="KW-1003">Cell membrane</keyword>
<feature type="domain" description="Glycosyltransferase RgtA/B/C/D-like" evidence="9">
    <location>
        <begin position="162"/>
        <end position="223"/>
    </location>
</feature>
<keyword evidence="5 8" id="KW-0812">Transmembrane</keyword>
<keyword evidence="11" id="KW-1185">Reference proteome</keyword>
<feature type="transmembrane region" description="Helical" evidence="8">
    <location>
        <begin position="69"/>
        <end position="89"/>
    </location>
</feature>
<dbReference type="InterPro" id="IPR038731">
    <property type="entry name" value="RgtA/B/C-like"/>
</dbReference>
<feature type="transmembrane region" description="Helical" evidence="8">
    <location>
        <begin position="374"/>
        <end position="395"/>
    </location>
</feature>
<evidence type="ECO:0000256" key="2">
    <source>
        <dbReference type="ARBA" id="ARBA00022475"/>
    </source>
</evidence>
<evidence type="ECO:0000313" key="11">
    <source>
        <dbReference type="Proteomes" id="UP000516013"/>
    </source>
</evidence>
<evidence type="ECO:0000259" key="9">
    <source>
        <dbReference type="Pfam" id="PF13231"/>
    </source>
</evidence>
<reference evidence="10 11" key="1">
    <citation type="submission" date="2020-08" db="EMBL/GenBank/DDBJ databases">
        <title>Complete genome sequence of Raphidiopsis curvispora isolated from drinking water reservoir in South Korea.</title>
        <authorList>
            <person name="Jeong J."/>
        </authorList>
    </citation>
    <scope>NUCLEOTIDE SEQUENCE [LARGE SCALE GENOMIC DNA]</scope>
    <source>
        <strain evidence="10 11">GIHE-G1</strain>
    </source>
</reference>
<sequence length="558" mass="63487">MKIHKWAIAILLWGFVFRTTCAIYLNTGFDEAYYYLYTQNLDWSYFDHPPLVAFTTGLGVWLTGEVTPFTIRIGGVVLYTGTLIFSYLASRKLFGDPVATLTLVILTTIPIFQIAFGILTLPDNALMFFWSICLWLCATEFFPSGESYDPIYDTRPYRPTYKLAFVGLLVGLSFLGKYHGALLGCGLVLFCLISNRHRCALFSMWTLAAVVLFLIAISPVLYWNSEHEWASFRFQSGRAVPSIGYNLERLLVTILVGIGYLFPTFGFPIWWTSFRTFWEWLPFNKSQTTSNYAHTKKIEPQAIILDQLAHDLVDQKRLLILCVSMPIFFGFTFMGGFIQILPSWHMPGFFGATLLLGERAALVQVKHPKFIRNWLWGSGMVILPLLLISLLHIHWGIAQKGGNVAIAGGFWEAKDDPSTQMIDIEQLRQAFVDSPDLKAELEKADFVFSNNFFVAGQVGMAIKPLGKEVTCFDEDLRGFAYWSKGTDFVGKTSLYVTSEHFMEDERFPQPLDKYKGYFQSLQKIADIAIKRGGQTVQIFPVYRASPMLKPYPRPYGRL</sequence>
<feature type="transmembrane region" description="Helical" evidence="8">
    <location>
        <begin position="318"/>
        <end position="338"/>
    </location>
</feature>
<name>A0A7H0EWK4_9CYAN</name>
<feature type="transmembrane region" description="Helical" evidence="8">
    <location>
        <begin position="200"/>
        <end position="223"/>
    </location>
</feature>
<organism evidence="10 11">
    <name type="scientific">Cylindrospermopsis curvispora GIHE-G1</name>
    <dbReference type="NCBI Taxonomy" id="2666332"/>
    <lineage>
        <taxon>Bacteria</taxon>
        <taxon>Bacillati</taxon>
        <taxon>Cyanobacteriota</taxon>
        <taxon>Cyanophyceae</taxon>
        <taxon>Nostocales</taxon>
        <taxon>Aphanizomenonaceae</taxon>
        <taxon>Cylindrospermopsis</taxon>
    </lineage>
</organism>
<dbReference type="GO" id="GO:0016763">
    <property type="term" value="F:pentosyltransferase activity"/>
    <property type="evidence" value="ECO:0007669"/>
    <property type="project" value="TreeGrafter"/>
</dbReference>
<accession>A0A7H0EWK4</accession>
<keyword evidence="3" id="KW-0328">Glycosyltransferase</keyword>
<dbReference type="KEGG" id="ccur:IAR63_09410"/>
<evidence type="ECO:0000256" key="7">
    <source>
        <dbReference type="ARBA" id="ARBA00023136"/>
    </source>
</evidence>
<feature type="transmembrane region" description="Helical" evidence="8">
    <location>
        <begin position="163"/>
        <end position="193"/>
    </location>
</feature>
<dbReference type="Pfam" id="PF13231">
    <property type="entry name" value="PMT_2"/>
    <property type="match status" value="2"/>
</dbReference>
<evidence type="ECO:0000256" key="4">
    <source>
        <dbReference type="ARBA" id="ARBA00022679"/>
    </source>
</evidence>
<dbReference type="InterPro" id="IPR050297">
    <property type="entry name" value="LipidA_mod_glycosyltrf_83"/>
</dbReference>
<proteinExistence type="predicted"/>
<dbReference type="AlphaFoldDB" id="A0A7H0EWK4"/>